<dbReference type="EMBL" id="MHOI01000003">
    <property type="protein sequence ID" value="OGZ62024.1"/>
    <property type="molecule type" value="Genomic_DNA"/>
</dbReference>
<dbReference type="Proteomes" id="UP000179153">
    <property type="component" value="Unassembled WGS sequence"/>
</dbReference>
<dbReference type="STRING" id="1802163.A2932_00730"/>
<comment type="caution">
    <text evidence="1">The sequence shown here is derived from an EMBL/GenBank/DDBJ whole genome shotgun (WGS) entry which is preliminary data.</text>
</comment>
<name>A0A1G2HHQ2_9BACT</name>
<dbReference type="AlphaFoldDB" id="A0A1G2HHQ2"/>
<gene>
    <name evidence="1" type="ORF">A2932_00730</name>
</gene>
<proteinExistence type="predicted"/>
<accession>A0A1G2HHQ2</accession>
<evidence type="ECO:0000313" key="1">
    <source>
        <dbReference type="EMBL" id="OGZ62024.1"/>
    </source>
</evidence>
<evidence type="ECO:0000313" key="2">
    <source>
        <dbReference type="Proteomes" id="UP000179153"/>
    </source>
</evidence>
<organism evidence="1 2">
    <name type="scientific">Candidatus Spechtbacteria bacterium RIFCSPLOWO2_01_FULL_46_10</name>
    <dbReference type="NCBI Taxonomy" id="1802163"/>
    <lineage>
        <taxon>Bacteria</taxon>
        <taxon>Candidatus Spechtiibacteriota</taxon>
    </lineage>
</organism>
<sequence length="81" mass="9857">MTKPKAGMEVKRAERENTGSLLRRFNQKIRSSGVLFEARRNQFRNSIPNRNARRRSALVRVKDRERYRELRKWGKKRNDER</sequence>
<reference evidence="1 2" key="1">
    <citation type="journal article" date="2016" name="Nat. Commun.">
        <title>Thousands of microbial genomes shed light on interconnected biogeochemical processes in an aquifer system.</title>
        <authorList>
            <person name="Anantharaman K."/>
            <person name="Brown C.T."/>
            <person name="Hug L.A."/>
            <person name="Sharon I."/>
            <person name="Castelle C.J."/>
            <person name="Probst A.J."/>
            <person name="Thomas B.C."/>
            <person name="Singh A."/>
            <person name="Wilkins M.J."/>
            <person name="Karaoz U."/>
            <person name="Brodie E.L."/>
            <person name="Williams K.H."/>
            <person name="Hubbard S.S."/>
            <person name="Banfield J.F."/>
        </authorList>
    </citation>
    <scope>NUCLEOTIDE SEQUENCE [LARGE SCALE GENOMIC DNA]</scope>
</reference>
<evidence type="ECO:0008006" key="3">
    <source>
        <dbReference type="Google" id="ProtNLM"/>
    </source>
</evidence>
<protein>
    <recommendedName>
        <fullName evidence="3">30S ribosomal protein S21</fullName>
    </recommendedName>
</protein>